<name>A0A0F9PZY9_9ZZZZ</name>
<gene>
    <name evidence="2" type="ORF">LCGC14_0780390</name>
</gene>
<dbReference type="SUPFAM" id="SSF55729">
    <property type="entry name" value="Acyl-CoA N-acyltransferases (Nat)"/>
    <property type="match status" value="1"/>
</dbReference>
<dbReference type="Pfam" id="PF00583">
    <property type="entry name" value="Acetyltransf_1"/>
    <property type="match status" value="1"/>
</dbReference>
<comment type="caution">
    <text evidence="2">The sequence shown here is derived from an EMBL/GenBank/DDBJ whole genome shotgun (WGS) entry which is preliminary data.</text>
</comment>
<dbReference type="InterPro" id="IPR016181">
    <property type="entry name" value="Acyl_CoA_acyltransferase"/>
</dbReference>
<dbReference type="PANTHER" id="PTHR47542:SF2">
    <property type="entry name" value="ACYL-COA N-ACYLTRANSFERASES (NAT) SUPERFAMILY PROTEIN"/>
    <property type="match status" value="1"/>
</dbReference>
<evidence type="ECO:0000313" key="2">
    <source>
        <dbReference type="EMBL" id="KKN35759.1"/>
    </source>
</evidence>
<dbReference type="CDD" id="cd04301">
    <property type="entry name" value="NAT_SF"/>
    <property type="match status" value="1"/>
</dbReference>
<organism evidence="2">
    <name type="scientific">marine sediment metagenome</name>
    <dbReference type="NCBI Taxonomy" id="412755"/>
    <lineage>
        <taxon>unclassified sequences</taxon>
        <taxon>metagenomes</taxon>
        <taxon>ecological metagenomes</taxon>
    </lineage>
</organism>
<dbReference type="AlphaFoldDB" id="A0A0F9PZY9"/>
<sequence>MRIEDVKIRDLKKIMILEREIFKKNAFSEKLMRKLILRNIFFLKLENNQIGNHIIGFIIVIKDQIDRVNIINFLIQTNFQCKGLGTVLLENVINKIKQLKEVSKVVLNVQESNLGAINLYKKFNFIMNPKIIKNYYQSGENAFLMELYI</sequence>
<dbReference type="InterPro" id="IPR000182">
    <property type="entry name" value="GNAT_dom"/>
</dbReference>
<feature type="domain" description="N-acetyltransferase" evidence="1">
    <location>
        <begin position="1"/>
        <end position="149"/>
    </location>
</feature>
<reference evidence="2" key="1">
    <citation type="journal article" date="2015" name="Nature">
        <title>Complex archaea that bridge the gap between prokaryotes and eukaryotes.</title>
        <authorList>
            <person name="Spang A."/>
            <person name="Saw J.H."/>
            <person name="Jorgensen S.L."/>
            <person name="Zaremba-Niedzwiedzka K."/>
            <person name="Martijn J."/>
            <person name="Lind A.E."/>
            <person name="van Eijk R."/>
            <person name="Schleper C."/>
            <person name="Guy L."/>
            <person name="Ettema T.J."/>
        </authorList>
    </citation>
    <scope>NUCLEOTIDE SEQUENCE</scope>
</reference>
<evidence type="ECO:0000259" key="1">
    <source>
        <dbReference type="PROSITE" id="PS51186"/>
    </source>
</evidence>
<dbReference type="EMBL" id="LAZR01002014">
    <property type="protein sequence ID" value="KKN35759.1"/>
    <property type="molecule type" value="Genomic_DNA"/>
</dbReference>
<dbReference type="GO" id="GO:0016747">
    <property type="term" value="F:acyltransferase activity, transferring groups other than amino-acyl groups"/>
    <property type="evidence" value="ECO:0007669"/>
    <property type="project" value="InterPro"/>
</dbReference>
<dbReference type="PANTHER" id="PTHR47542">
    <property type="entry name" value="ACYL-COA N-ACYLTRANSFERASES (NAT) SUPERFAMILY PROTEIN"/>
    <property type="match status" value="1"/>
</dbReference>
<dbReference type="PROSITE" id="PS51186">
    <property type="entry name" value="GNAT"/>
    <property type="match status" value="1"/>
</dbReference>
<proteinExistence type="predicted"/>
<dbReference type="Gene3D" id="3.40.630.30">
    <property type="match status" value="1"/>
</dbReference>
<protein>
    <recommendedName>
        <fullName evidence="1">N-acetyltransferase domain-containing protein</fullName>
    </recommendedName>
</protein>
<accession>A0A0F9PZY9</accession>